<evidence type="ECO:0000256" key="6">
    <source>
        <dbReference type="ARBA" id="ARBA00023034"/>
    </source>
</evidence>
<keyword evidence="6" id="KW-0333">Golgi apparatus</keyword>
<dbReference type="EMBL" id="GBRH01233904">
    <property type="protein sequence ID" value="JAD63991.1"/>
    <property type="molecule type" value="Transcribed_RNA"/>
</dbReference>
<accession>A0A0A9BKU6</accession>
<dbReference type="PANTHER" id="PTHR32044:SF18">
    <property type="entry name" value="GLUCOMANNAN 4-BETA-MANNOSYLTRANSFERASE 6-RELATED"/>
    <property type="match status" value="1"/>
</dbReference>
<dbReference type="GO" id="GO:0051753">
    <property type="term" value="F:mannan synthase activity"/>
    <property type="evidence" value="ECO:0007669"/>
    <property type="project" value="TreeGrafter"/>
</dbReference>
<keyword evidence="2" id="KW-0328">Glycosyltransferase</keyword>
<feature type="transmembrane region" description="Helical" evidence="8">
    <location>
        <begin position="40"/>
        <end position="62"/>
    </location>
</feature>
<evidence type="ECO:0000256" key="7">
    <source>
        <dbReference type="ARBA" id="ARBA00023136"/>
    </source>
</evidence>
<evidence type="ECO:0000256" key="3">
    <source>
        <dbReference type="ARBA" id="ARBA00022679"/>
    </source>
</evidence>
<dbReference type="AlphaFoldDB" id="A0A0A9BKU6"/>
<keyword evidence="4 8" id="KW-0812">Transmembrane</keyword>
<keyword evidence="3" id="KW-0808">Transferase</keyword>
<evidence type="ECO:0000256" key="1">
    <source>
        <dbReference type="ARBA" id="ARBA00004394"/>
    </source>
</evidence>
<proteinExistence type="predicted"/>
<comment type="subcellular location">
    <subcellularLocation>
        <location evidence="1">Golgi apparatus membrane</location>
    </subcellularLocation>
</comment>
<evidence type="ECO:0000256" key="2">
    <source>
        <dbReference type="ARBA" id="ARBA00022676"/>
    </source>
</evidence>
<keyword evidence="7 8" id="KW-0472">Membrane</keyword>
<dbReference type="PANTHER" id="PTHR32044">
    <property type="entry name" value="GLUCOMANNAN 4-BETA-MANNOSYLTRANSFERASE 9"/>
    <property type="match status" value="1"/>
</dbReference>
<name>A0A0A9BKU6_ARUDO</name>
<protein>
    <submittedName>
        <fullName evidence="9">Pco115279a</fullName>
    </submittedName>
</protein>
<evidence type="ECO:0000256" key="5">
    <source>
        <dbReference type="ARBA" id="ARBA00022989"/>
    </source>
</evidence>
<keyword evidence="5 8" id="KW-1133">Transmembrane helix</keyword>
<dbReference type="GO" id="GO:0000139">
    <property type="term" value="C:Golgi membrane"/>
    <property type="evidence" value="ECO:0007669"/>
    <property type="project" value="UniProtKB-SubCell"/>
</dbReference>
<sequence length="63" mass="7712">MKAYRSQQHRWSCGPALLFKKMFWEILTAKKISFCKKFHMIHNFFIARRIVSTFFSFIFFSIL</sequence>
<organism evidence="9">
    <name type="scientific">Arundo donax</name>
    <name type="common">Giant reed</name>
    <name type="synonym">Donax arundinaceus</name>
    <dbReference type="NCBI Taxonomy" id="35708"/>
    <lineage>
        <taxon>Eukaryota</taxon>
        <taxon>Viridiplantae</taxon>
        <taxon>Streptophyta</taxon>
        <taxon>Embryophyta</taxon>
        <taxon>Tracheophyta</taxon>
        <taxon>Spermatophyta</taxon>
        <taxon>Magnoliopsida</taxon>
        <taxon>Liliopsida</taxon>
        <taxon>Poales</taxon>
        <taxon>Poaceae</taxon>
        <taxon>PACMAD clade</taxon>
        <taxon>Arundinoideae</taxon>
        <taxon>Arundineae</taxon>
        <taxon>Arundo</taxon>
    </lineage>
</organism>
<evidence type="ECO:0000313" key="9">
    <source>
        <dbReference type="EMBL" id="JAD63991.1"/>
    </source>
</evidence>
<evidence type="ECO:0000256" key="4">
    <source>
        <dbReference type="ARBA" id="ARBA00022692"/>
    </source>
</evidence>
<reference evidence="9" key="1">
    <citation type="submission" date="2014-09" db="EMBL/GenBank/DDBJ databases">
        <authorList>
            <person name="Magalhaes I.L.F."/>
            <person name="Oliveira U."/>
            <person name="Santos F.R."/>
            <person name="Vidigal T.H.D.A."/>
            <person name="Brescovit A.D."/>
            <person name="Santos A.J."/>
        </authorList>
    </citation>
    <scope>NUCLEOTIDE SEQUENCE</scope>
    <source>
        <tissue evidence="9">Shoot tissue taken approximately 20 cm above the soil surface</tissue>
    </source>
</reference>
<evidence type="ECO:0000256" key="8">
    <source>
        <dbReference type="SAM" id="Phobius"/>
    </source>
</evidence>
<reference evidence="9" key="2">
    <citation type="journal article" date="2015" name="Data Brief">
        <title>Shoot transcriptome of the giant reed, Arundo donax.</title>
        <authorList>
            <person name="Barrero R.A."/>
            <person name="Guerrero F.D."/>
            <person name="Moolhuijzen P."/>
            <person name="Goolsby J.A."/>
            <person name="Tidwell J."/>
            <person name="Bellgard S.E."/>
            <person name="Bellgard M.I."/>
        </authorList>
    </citation>
    <scope>NUCLEOTIDE SEQUENCE</scope>
    <source>
        <tissue evidence="9">Shoot tissue taken approximately 20 cm above the soil surface</tissue>
    </source>
</reference>